<accession>A0A1I3VPQ3</accession>
<dbReference type="Pfam" id="PF00266">
    <property type="entry name" value="Aminotran_5"/>
    <property type="match status" value="1"/>
</dbReference>
<gene>
    <name evidence="10" type="ORF">SAMN04488079_103103</name>
</gene>
<dbReference type="InterPro" id="IPR010970">
    <property type="entry name" value="Cys_dSase_SufS"/>
</dbReference>
<evidence type="ECO:0000256" key="1">
    <source>
        <dbReference type="ARBA" id="ARBA00001933"/>
    </source>
</evidence>
<evidence type="ECO:0000256" key="2">
    <source>
        <dbReference type="ARBA" id="ARBA00010447"/>
    </source>
</evidence>
<comment type="catalytic activity">
    <reaction evidence="6 8">
        <text>(sulfur carrier)-H + L-cysteine = (sulfur carrier)-SH + L-alanine</text>
        <dbReference type="Rhea" id="RHEA:43892"/>
        <dbReference type="Rhea" id="RHEA-COMP:14737"/>
        <dbReference type="Rhea" id="RHEA-COMP:14739"/>
        <dbReference type="ChEBI" id="CHEBI:29917"/>
        <dbReference type="ChEBI" id="CHEBI:35235"/>
        <dbReference type="ChEBI" id="CHEBI:57972"/>
        <dbReference type="ChEBI" id="CHEBI:64428"/>
        <dbReference type="EC" id="2.8.1.7"/>
    </reaction>
</comment>
<protein>
    <recommendedName>
        <fullName evidence="3 8">Cysteine desulfurase</fullName>
        <ecNumber evidence="3 8">2.8.1.7</ecNumber>
    </recommendedName>
</protein>
<evidence type="ECO:0000256" key="3">
    <source>
        <dbReference type="ARBA" id="ARBA00012239"/>
    </source>
</evidence>
<dbReference type="AlphaFoldDB" id="A0A1I3VPQ3"/>
<comment type="function">
    <text evidence="8">Catalyzes the removal of elemental sulfur and selenium atoms from L-cysteine, L-cystine, L-selenocysteine, and L-selenocystine to produce L-alanine.</text>
</comment>
<feature type="domain" description="Aminotransferase class V" evidence="9">
    <location>
        <begin position="38"/>
        <end position="407"/>
    </location>
</feature>
<evidence type="ECO:0000256" key="5">
    <source>
        <dbReference type="ARBA" id="ARBA00022898"/>
    </source>
</evidence>
<comment type="similarity">
    <text evidence="2 8">Belongs to the class-V pyridoxal-phosphate-dependent aminotransferase family. Csd subfamily.</text>
</comment>
<dbReference type="Gene3D" id="3.40.640.10">
    <property type="entry name" value="Type I PLP-dependent aspartate aminotransferase-like (Major domain)"/>
    <property type="match status" value="1"/>
</dbReference>
<dbReference type="PROSITE" id="PS00595">
    <property type="entry name" value="AA_TRANSFER_CLASS_5"/>
    <property type="match status" value="1"/>
</dbReference>
<organism evidence="10 11">
    <name type="scientific">Methylophaga sulfidovorans</name>
    <dbReference type="NCBI Taxonomy" id="45496"/>
    <lineage>
        <taxon>Bacteria</taxon>
        <taxon>Pseudomonadati</taxon>
        <taxon>Pseudomonadota</taxon>
        <taxon>Gammaproteobacteria</taxon>
        <taxon>Thiotrichales</taxon>
        <taxon>Piscirickettsiaceae</taxon>
        <taxon>Methylophaga</taxon>
    </lineage>
</organism>
<dbReference type="Gene3D" id="3.90.1150.10">
    <property type="entry name" value="Aspartate Aminotransferase, domain 1"/>
    <property type="match status" value="1"/>
</dbReference>
<dbReference type="GO" id="GO:0016829">
    <property type="term" value="F:lyase activity"/>
    <property type="evidence" value="ECO:0007669"/>
    <property type="project" value="UniProtKB-KW"/>
</dbReference>
<keyword evidence="10" id="KW-0456">Lyase</keyword>
<name>A0A1I3VPQ3_9GAMM</name>
<keyword evidence="5 8" id="KW-0663">Pyridoxal phosphate</keyword>
<dbReference type="InterPro" id="IPR000192">
    <property type="entry name" value="Aminotrans_V_dom"/>
</dbReference>
<evidence type="ECO:0000256" key="8">
    <source>
        <dbReference type="RuleBase" id="RU004506"/>
    </source>
</evidence>
<dbReference type="EMBL" id="FOSH01000003">
    <property type="protein sequence ID" value="SFJ96141.1"/>
    <property type="molecule type" value="Genomic_DNA"/>
</dbReference>
<sequence>MTQSTHNLVDTMLNDFDIAAIRRDFPILNQQINGHPLVYLDNAASSQKPVQVIDAVDQYYRLDNANVHRGVHRLSQRATDAYEAARSKVRGFLNAESDKEIIFVRGATEAINLVAQSFVRPQLQAGDEILISYLEHHANIVPWQMVCEQTGAKLKVIPMTESGELNLSGFDELLTDKTKIMAVGQVSNALGTVNSVKQMTEKAKVKGIPVLIDGAQAVPHMQVDVQDLDCDFYVFSGHKMFAPTGIGTLYGKQALLEAMPPWQGGGDMILSVSFDHTEYNTLPYKFEAGTPHIAGAVGLGAAIDYMESVGIEKIAGYEHALLELATDKLSAMDGIRIVGTAKHKASVLSFLIEDVHPHDVGTIFDQEGVAIRAGHHCAQPVMQYYGIAATARASFAFYNTEQEIDALVKAIHTTQELFA</sequence>
<dbReference type="STRING" id="45496.SAMN04488079_103103"/>
<dbReference type="InterPro" id="IPR020578">
    <property type="entry name" value="Aminotrans_V_PyrdxlP_BS"/>
</dbReference>
<comment type="cofactor">
    <cofactor evidence="1 7">
        <name>pyridoxal 5'-phosphate</name>
        <dbReference type="ChEBI" id="CHEBI:597326"/>
    </cofactor>
</comment>
<dbReference type="InterPro" id="IPR015424">
    <property type="entry name" value="PyrdxlP-dep_Trfase"/>
</dbReference>
<dbReference type="RefSeq" id="WP_091711737.1">
    <property type="nucleotide sequence ID" value="NZ_FOSH01000003.1"/>
</dbReference>
<dbReference type="PANTHER" id="PTHR43586:SF8">
    <property type="entry name" value="CYSTEINE DESULFURASE 1, CHLOROPLASTIC"/>
    <property type="match status" value="1"/>
</dbReference>
<dbReference type="GO" id="GO:0030170">
    <property type="term" value="F:pyridoxal phosphate binding"/>
    <property type="evidence" value="ECO:0007669"/>
    <property type="project" value="UniProtKB-UniRule"/>
</dbReference>
<keyword evidence="4 8" id="KW-0808">Transferase</keyword>
<dbReference type="EC" id="2.8.1.7" evidence="3 8"/>
<evidence type="ECO:0000256" key="4">
    <source>
        <dbReference type="ARBA" id="ARBA00022679"/>
    </source>
</evidence>
<evidence type="ECO:0000259" key="9">
    <source>
        <dbReference type="Pfam" id="PF00266"/>
    </source>
</evidence>
<evidence type="ECO:0000313" key="10">
    <source>
        <dbReference type="EMBL" id="SFJ96141.1"/>
    </source>
</evidence>
<dbReference type="InterPro" id="IPR015422">
    <property type="entry name" value="PyrdxlP-dep_Trfase_small"/>
</dbReference>
<dbReference type="OrthoDB" id="9808002at2"/>
<dbReference type="GO" id="GO:0006534">
    <property type="term" value="P:cysteine metabolic process"/>
    <property type="evidence" value="ECO:0007669"/>
    <property type="project" value="UniProtKB-UniRule"/>
</dbReference>
<dbReference type="SUPFAM" id="SSF53383">
    <property type="entry name" value="PLP-dependent transferases"/>
    <property type="match status" value="1"/>
</dbReference>
<dbReference type="GO" id="GO:0031071">
    <property type="term" value="F:cysteine desulfurase activity"/>
    <property type="evidence" value="ECO:0007669"/>
    <property type="project" value="UniProtKB-UniRule"/>
</dbReference>
<proteinExistence type="inferred from homology"/>
<evidence type="ECO:0000256" key="6">
    <source>
        <dbReference type="ARBA" id="ARBA00050776"/>
    </source>
</evidence>
<dbReference type="InterPro" id="IPR015421">
    <property type="entry name" value="PyrdxlP-dep_Trfase_major"/>
</dbReference>
<dbReference type="Proteomes" id="UP000198924">
    <property type="component" value="Unassembled WGS sequence"/>
</dbReference>
<evidence type="ECO:0000313" key="11">
    <source>
        <dbReference type="Proteomes" id="UP000198924"/>
    </source>
</evidence>
<dbReference type="PANTHER" id="PTHR43586">
    <property type="entry name" value="CYSTEINE DESULFURASE"/>
    <property type="match status" value="1"/>
</dbReference>
<reference evidence="11" key="1">
    <citation type="submission" date="2016-10" db="EMBL/GenBank/DDBJ databases">
        <authorList>
            <person name="Varghese N."/>
            <person name="Submissions S."/>
        </authorList>
    </citation>
    <scope>NUCLEOTIDE SEQUENCE [LARGE SCALE GENOMIC DNA]</scope>
    <source>
        <strain evidence="11">DSM 11578</strain>
    </source>
</reference>
<keyword evidence="11" id="KW-1185">Reference proteome</keyword>
<dbReference type="CDD" id="cd06453">
    <property type="entry name" value="SufS_like"/>
    <property type="match status" value="1"/>
</dbReference>
<evidence type="ECO:0000256" key="7">
    <source>
        <dbReference type="RuleBase" id="RU004504"/>
    </source>
</evidence>
<dbReference type="NCBIfam" id="TIGR01979">
    <property type="entry name" value="sufS"/>
    <property type="match status" value="1"/>
</dbReference>